<dbReference type="SUPFAM" id="SSF52425">
    <property type="entry name" value="Cryptochrome/photolyase, N-terminal domain"/>
    <property type="match status" value="1"/>
</dbReference>
<accession>A0A7K8Q1M0</accession>
<evidence type="ECO:0000256" key="1">
    <source>
        <dbReference type="ARBA" id="ARBA00005862"/>
    </source>
</evidence>
<gene>
    <name evidence="8" type="primary">Cry2_1</name>
    <name evidence="8" type="ORF">COCCOC_R14527</name>
</gene>
<dbReference type="PANTHER" id="PTHR11455:SF9">
    <property type="entry name" value="CRYPTOCHROME CIRCADIAN CLOCK 5 ISOFORM X1"/>
    <property type="match status" value="1"/>
</dbReference>
<feature type="binding site" evidence="5">
    <location>
        <begin position="286"/>
        <end position="293"/>
    </location>
    <ligand>
        <name>FAD</name>
        <dbReference type="ChEBI" id="CHEBI:57692"/>
    </ligand>
</feature>
<evidence type="ECO:0000256" key="6">
    <source>
        <dbReference type="PIRSR" id="PIRSR602081-2"/>
    </source>
</evidence>
<dbReference type="InterPro" id="IPR036134">
    <property type="entry name" value="Crypto/Photolyase_FAD-like_sf"/>
</dbReference>
<evidence type="ECO:0000256" key="5">
    <source>
        <dbReference type="PIRSR" id="PIRSR602081-1"/>
    </source>
</evidence>
<dbReference type="GO" id="GO:0005737">
    <property type="term" value="C:cytoplasm"/>
    <property type="evidence" value="ECO:0007669"/>
    <property type="project" value="TreeGrafter"/>
</dbReference>
<feature type="binding site" evidence="5">
    <location>
        <begin position="408"/>
        <end position="410"/>
    </location>
    <ligand>
        <name>FAD</name>
        <dbReference type="ChEBI" id="CHEBI:57692"/>
    </ligand>
</feature>
<dbReference type="Gene3D" id="3.40.50.620">
    <property type="entry name" value="HUPs"/>
    <property type="match status" value="1"/>
</dbReference>
<dbReference type="GO" id="GO:0005634">
    <property type="term" value="C:nucleus"/>
    <property type="evidence" value="ECO:0007669"/>
    <property type="project" value="TreeGrafter"/>
</dbReference>
<feature type="domain" description="Photolyase/cryptochrome alpha/beta" evidence="7">
    <location>
        <begin position="3"/>
        <end position="129"/>
    </location>
</feature>
<evidence type="ECO:0000256" key="3">
    <source>
        <dbReference type="ARBA" id="ARBA00022827"/>
    </source>
</evidence>
<dbReference type="SUPFAM" id="SSF48173">
    <property type="entry name" value="Cryptochrome/photolyase FAD-binding domain"/>
    <property type="match status" value="1"/>
</dbReference>
<organism evidence="8 9">
    <name type="scientific">Cochlearius cochlearius</name>
    <name type="common">Boat-billed heron</name>
    <dbReference type="NCBI Taxonomy" id="110676"/>
    <lineage>
        <taxon>Eukaryota</taxon>
        <taxon>Metazoa</taxon>
        <taxon>Chordata</taxon>
        <taxon>Craniata</taxon>
        <taxon>Vertebrata</taxon>
        <taxon>Euteleostomi</taxon>
        <taxon>Archelosauria</taxon>
        <taxon>Archosauria</taxon>
        <taxon>Dinosauria</taxon>
        <taxon>Saurischia</taxon>
        <taxon>Theropoda</taxon>
        <taxon>Coelurosauria</taxon>
        <taxon>Aves</taxon>
        <taxon>Neognathae</taxon>
        <taxon>Neoaves</taxon>
        <taxon>Aequornithes</taxon>
        <taxon>Pelecaniformes</taxon>
        <taxon>Ardeidae</taxon>
        <taxon>Cochlearius</taxon>
    </lineage>
</organism>
<evidence type="ECO:0000259" key="7">
    <source>
        <dbReference type="PROSITE" id="PS51645"/>
    </source>
</evidence>
<proteinExistence type="inferred from homology"/>
<name>A0A7K8Q1M0_COCCO</name>
<reference evidence="8 9" key="1">
    <citation type="submission" date="2019-09" db="EMBL/GenBank/DDBJ databases">
        <title>Bird 10,000 Genomes (B10K) Project - Family phase.</title>
        <authorList>
            <person name="Zhang G."/>
        </authorList>
    </citation>
    <scope>NUCLEOTIDE SEQUENCE [LARGE SCALE GENOMIC DNA]</scope>
    <source>
        <strain evidence="8">B10K-CU-031-03</strain>
        <tissue evidence="8">Muscle</tissue>
    </source>
</reference>
<keyword evidence="4" id="KW-0157">Chromophore</keyword>
<keyword evidence="3 5" id="KW-0274">FAD</keyword>
<dbReference type="InterPro" id="IPR036155">
    <property type="entry name" value="Crypto/Photolyase_N_sf"/>
</dbReference>
<dbReference type="InterPro" id="IPR002081">
    <property type="entry name" value="Cryptochrome/DNA_photolyase_1"/>
</dbReference>
<dbReference type="PANTHER" id="PTHR11455">
    <property type="entry name" value="CRYPTOCHROME"/>
    <property type="match status" value="1"/>
</dbReference>
<dbReference type="GO" id="GO:0003904">
    <property type="term" value="F:deoxyribodipyrimidine photo-lyase activity"/>
    <property type="evidence" value="ECO:0007669"/>
    <property type="project" value="TreeGrafter"/>
</dbReference>
<feature type="site" description="Electron transfer via tryptophanyl radical" evidence="6">
    <location>
        <position position="418"/>
    </location>
</feature>
<dbReference type="Pfam" id="PF00875">
    <property type="entry name" value="DNA_photolyase"/>
    <property type="match status" value="1"/>
</dbReference>
<evidence type="ECO:0000256" key="2">
    <source>
        <dbReference type="ARBA" id="ARBA00022630"/>
    </source>
</evidence>
<dbReference type="AlphaFoldDB" id="A0A7K8Q1M0"/>
<dbReference type="InterPro" id="IPR014729">
    <property type="entry name" value="Rossmann-like_a/b/a_fold"/>
</dbReference>
<dbReference type="Proteomes" id="UP000525205">
    <property type="component" value="Unassembled WGS sequence"/>
</dbReference>
<dbReference type="EMBL" id="VWPP01001208">
    <property type="protein sequence ID" value="NXE85068.1"/>
    <property type="molecule type" value="Genomic_DNA"/>
</dbReference>
<protein>
    <submittedName>
        <fullName evidence="8">CRY2 protein</fullName>
    </submittedName>
</protein>
<dbReference type="Pfam" id="PF03441">
    <property type="entry name" value="FAD_binding_7"/>
    <property type="match status" value="2"/>
</dbReference>
<evidence type="ECO:0000256" key="4">
    <source>
        <dbReference type="ARBA" id="ARBA00022991"/>
    </source>
</evidence>
<comment type="cofactor">
    <cofactor evidence="5">
        <name>FAD</name>
        <dbReference type="ChEBI" id="CHEBI:57692"/>
    </cofactor>
    <text evidence="5">Binds 1 FAD per subunit.</text>
</comment>
<dbReference type="GO" id="GO:0003677">
    <property type="term" value="F:DNA binding"/>
    <property type="evidence" value="ECO:0007669"/>
    <property type="project" value="TreeGrafter"/>
</dbReference>
<evidence type="ECO:0000313" key="8">
    <source>
        <dbReference type="EMBL" id="NXE85068.1"/>
    </source>
</evidence>
<dbReference type="PROSITE" id="PS51645">
    <property type="entry name" value="PHR_CRY_ALPHA_BETA"/>
    <property type="match status" value="1"/>
</dbReference>
<feature type="non-terminal residue" evidence="8">
    <location>
        <position position="1"/>
    </location>
</feature>
<dbReference type="GO" id="GO:0032922">
    <property type="term" value="P:circadian regulation of gene expression"/>
    <property type="evidence" value="ECO:0007669"/>
    <property type="project" value="TreeGrafter"/>
</dbReference>
<feature type="site" description="Electron transfer via tryptophanyl radical" evidence="6">
    <location>
        <position position="371"/>
    </location>
</feature>
<comment type="caution">
    <text evidence="8">The sequence shown here is derived from an EMBL/GenBank/DDBJ whole genome shotgun (WGS) entry which is preliminary data.</text>
</comment>
<feature type="binding site" evidence="5">
    <location>
        <begin position="245"/>
        <end position="249"/>
    </location>
    <ligand>
        <name>FAD</name>
        <dbReference type="ChEBI" id="CHEBI:57692"/>
    </ligand>
</feature>
<keyword evidence="2 5" id="KW-0285">Flavoprotein</keyword>
<sequence length="512" mass="57948">MQHSSIHWFRKGLRLHDNPALLAAATDCHGLHPLFILDPSRGRAGANAQRFPLDALKDLDGSLREMGSRLFVVRGCPEEVFPRLFHAWGTTRLTFEVDTEPSTRQCDATVAELAARHGVEVIREVSHTLYDTQRVLALNDGKAPLTYKRLQNLLAALGPPEKPAPALTREHLQGCRTPCQVSHDADYKVPTLEELGQDPAELGPHLYPGGETAALARLDTFMERTAWVCGFKKPETEPTSLSPSTTVLSPYLKFSCLSVRTFWWRLDEVYQGQQEHSQPPVSLHGQLLWREFFYTAGASIPNFDRMVGNPVCLQVDWDDNPQHLRTWREGRTGYPFIDAIMTQLRTEGWIHHLARHAVACFLTRGDLWVSWEEGLKVRRSPPAPTRLLGTPSPHHCGVPQVFEELLLDADWSLNAGNWLWLSGSAFFHQYFRVYSPVAFGKKTDRDGAYIRKYLPVLKDFPAEYIYEPWKAPRAVQERAGCLVGTHYPQPIVEHGAASKRNLERMKAARAQK</sequence>
<dbReference type="InterPro" id="IPR006050">
    <property type="entry name" value="DNA_photolyase_N"/>
</dbReference>
<dbReference type="GO" id="GO:0071949">
    <property type="term" value="F:FAD binding"/>
    <property type="evidence" value="ECO:0007669"/>
    <property type="project" value="TreeGrafter"/>
</dbReference>
<dbReference type="Gene3D" id="1.25.40.80">
    <property type="match status" value="1"/>
</dbReference>
<feature type="non-terminal residue" evidence="8">
    <location>
        <position position="512"/>
    </location>
</feature>
<evidence type="ECO:0000313" key="9">
    <source>
        <dbReference type="Proteomes" id="UP000525205"/>
    </source>
</evidence>
<feature type="site" description="Electron transfer via tryptophanyl radical" evidence="6">
    <location>
        <position position="317"/>
    </location>
</feature>
<keyword evidence="9" id="KW-1185">Reference proteome</keyword>
<comment type="similarity">
    <text evidence="1">Belongs to the DNA photolyase class-1 family.</text>
</comment>
<dbReference type="Gene3D" id="1.10.579.10">
    <property type="entry name" value="DNA Cyclobutane Dipyrimidine Photolyase, subunit A, domain 3"/>
    <property type="match status" value="1"/>
</dbReference>
<dbReference type="GO" id="GO:0043153">
    <property type="term" value="P:entrainment of circadian clock by photoperiod"/>
    <property type="evidence" value="ECO:0007669"/>
    <property type="project" value="TreeGrafter"/>
</dbReference>
<dbReference type="InterPro" id="IPR005101">
    <property type="entry name" value="Cryptochr/Photolyase_FAD-bd"/>
</dbReference>